<proteinExistence type="predicted"/>
<reference evidence="2" key="1">
    <citation type="submission" date="2020-01" db="EMBL/GenBank/DDBJ databases">
        <authorList>
            <consortium name="DOE Joint Genome Institute"/>
            <person name="Haridas S."/>
            <person name="Albert R."/>
            <person name="Binder M."/>
            <person name="Bloem J."/>
            <person name="Labutti K."/>
            <person name="Salamov A."/>
            <person name="Andreopoulos B."/>
            <person name="Baker S.E."/>
            <person name="Barry K."/>
            <person name="Bills G."/>
            <person name="Bluhm B.H."/>
            <person name="Cannon C."/>
            <person name="Castanera R."/>
            <person name="Culley D.E."/>
            <person name="Daum C."/>
            <person name="Ezra D."/>
            <person name="Gonzalez J.B."/>
            <person name="Henrissat B."/>
            <person name="Kuo A."/>
            <person name="Liang C."/>
            <person name="Lipzen A."/>
            <person name="Lutzoni F."/>
            <person name="Magnuson J."/>
            <person name="Mondo S."/>
            <person name="Nolan M."/>
            <person name="Ohm R."/>
            <person name="Pangilinan J."/>
            <person name="Park H.-J."/>
            <person name="Ramirez L."/>
            <person name="Alfaro M."/>
            <person name="Sun H."/>
            <person name="Tritt A."/>
            <person name="Yoshinaga Y."/>
            <person name="Zwiers L.-H."/>
            <person name="Turgeon B.G."/>
            <person name="Goodwin S.B."/>
            <person name="Spatafora J.W."/>
            <person name="Crous P.W."/>
            <person name="Grigoriev I.V."/>
        </authorList>
    </citation>
    <scope>NUCLEOTIDE SEQUENCE</scope>
    <source>
        <strain evidence="2">CBS 394.84</strain>
    </source>
</reference>
<accession>A0A9P4L6D4</accession>
<protein>
    <recommendedName>
        <fullName evidence="1">DUF7730 domain-containing protein</fullName>
    </recommendedName>
</protein>
<evidence type="ECO:0000313" key="2">
    <source>
        <dbReference type="EMBL" id="KAF1843695.1"/>
    </source>
</evidence>
<dbReference type="InterPro" id="IPR038883">
    <property type="entry name" value="AN11006-like"/>
</dbReference>
<gene>
    <name evidence="2" type="ORF">K460DRAFT_316325</name>
</gene>
<dbReference type="Pfam" id="PF24864">
    <property type="entry name" value="DUF7730"/>
    <property type="match status" value="1"/>
</dbReference>
<dbReference type="Proteomes" id="UP000800039">
    <property type="component" value="Unassembled WGS sequence"/>
</dbReference>
<feature type="domain" description="DUF7730" evidence="1">
    <location>
        <begin position="52"/>
        <end position="157"/>
    </location>
</feature>
<dbReference type="RefSeq" id="XP_040786258.1">
    <property type="nucleotide sequence ID" value="XM_040930338.1"/>
</dbReference>
<feature type="non-terminal residue" evidence="2">
    <location>
        <position position="196"/>
    </location>
</feature>
<dbReference type="PANTHER" id="PTHR42085:SF1">
    <property type="entry name" value="F-BOX DOMAIN-CONTAINING PROTEIN"/>
    <property type="match status" value="1"/>
</dbReference>
<sequence>MPAKTSAKKMAPTPKTTYDICLRRLDHSSKESVDKQISIPETITALDNYPPLLRIPSEIRREIFRYVLPSSNKRFLLYTDCDSTVISKKWNRKCRPHPDKHLKLDILRTNRLIYHECLSVMYSENLFHFYAFNYLPVLDFIRHLSPEAKNLVRKVRLTPLTDDQSDPPASHDVFCTVIHDSLPGLSELQADPVVFF</sequence>
<comment type="caution">
    <text evidence="2">The sequence shown here is derived from an EMBL/GenBank/DDBJ whole genome shotgun (WGS) entry which is preliminary data.</text>
</comment>
<dbReference type="OrthoDB" id="62952at2759"/>
<evidence type="ECO:0000259" key="1">
    <source>
        <dbReference type="Pfam" id="PF24864"/>
    </source>
</evidence>
<name>A0A9P4L6D4_9PLEO</name>
<dbReference type="InterPro" id="IPR056632">
    <property type="entry name" value="DUF7730"/>
</dbReference>
<dbReference type="GeneID" id="63847590"/>
<dbReference type="AlphaFoldDB" id="A0A9P4L6D4"/>
<keyword evidence="3" id="KW-1185">Reference proteome</keyword>
<dbReference type="PANTHER" id="PTHR42085">
    <property type="entry name" value="F-BOX DOMAIN-CONTAINING PROTEIN"/>
    <property type="match status" value="1"/>
</dbReference>
<evidence type="ECO:0000313" key="3">
    <source>
        <dbReference type="Proteomes" id="UP000800039"/>
    </source>
</evidence>
<dbReference type="EMBL" id="ML976617">
    <property type="protein sequence ID" value="KAF1843695.1"/>
    <property type="molecule type" value="Genomic_DNA"/>
</dbReference>
<organism evidence="2 3">
    <name type="scientific">Cucurbitaria berberidis CBS 394.84</name>
    <dbReference type="NCBI Taxonomy" id="1168544"/>
    <lineage>
        <taxon>Eukaryota</taxon>
        <taxon>Fungi</taxon>
        <taxon>Dikarya</taxon>
        <taxon>Ascomycota</taxon>
        <taxon>Pezizomycotina</taxon>
        <taxon>Dothideomycetes</taxon>
        <taxon>Pleosporomycetidae</taxon>
        <taxon>Pleosporales</taxon>
        <taxon>Pleosporineae</taxon>
        <taxon>Cucurbitariaceae</taxon>
        <taxon>Cucurbitaria</taxon>
    </lineage>
</organism>